<proteinExistence type="predicted"/>
<dbReference type="Proteomes" id="UP000198384">
    <property type="component" value="Unassembled WGS sequence"/>
</dbReference>
<organism evidence="1 2">
    <name type="scientific">Lutibacter agarilyticus</name>
    <dbReference type="NCBI Taxonomy" id="1109740"/>
    <lineage>
        <taxon>Bacteria</taxon>
        <taxon>Pseudomonadati</taxon>
        <taxon>Bacteroidota</taxon>
        <taxon>Flavobacteriia</taxon>
        <taxon>Flavobacteriales</taxon>
        <taxon>Flavobacteriaceae</taxon>
        <taxon>Lutibacter</taxon>
    </lineage>
</organism>
<evidence type="ECO:0000313" key="2">
    <source>
        <dbReference type="Proteomes" id="UP000198384"/>
    </source>
</evidence>
<name>A0A238V8E7_9FLAO</name>
<dbReference type="EMBL" id="FZNT01000001">
    <property type="protein sequence ID" value="SNR30516.1"/>
    <property type="molecule type" value="Genomic_DNA"/>
</dbReference>
<sequence length="34" mass="4095">MAPTKRMINKVKYVIILKSYDKKIELSYHNELNL</sequence>
<protein>
    <submittedName>
        <fullName evidence="1">Uncharacterized protein</fullName>
    </submittedName>
</protein>
<reference evidence="1 2" key="1">
    <citation type="submission" date="2017-06" db="EMBL/GenBank/DDBJ databases">
        <authorList>
            <person name="Kim H.J."/>
            <person name="Triplett B.A."/>
        </authorList>
    </citation>
    <scope>NUCLEOTIDE SEQUENCE [LARGE SCALE GENOMIC DNA]</scope>
    <source>
        <strain evidence="1 2">DSM 29150</strain>
    </source>
</reference>
<keyword evidence="2" id="KW-1185">Reference proteome</keyword>
<dbReference type="AlphaFoldDB" id="A0A238V8E7"/>
<accession>A0A238V8E7</accession>
<gene>
    <name evidence="1" type="ORF">SAMN06265371_10143</name>
</gene>
<evidence type="ECO:0000313" key="1">
    <source>
        <dbReference type="EMBL" id="SNR30516.1"/>
    </source>
</evidence>